<keyword evidence="2 3" id="KW-0694">RNA-binding</keyword>
<evidence type="ECO:0000256" key="1">
    <source>
        <dbReference type="ARBA" id="ARBA00022737"/>
    </source>
</evidence>
<evidence type="ECO:0000259" key="5">
    <source>
        <dbReference type="PROSITE" id="PS50102"/>
    </source>
</evidence>
<dbReference type="SMART" id="SM00360">
    <property type="entry name" value="RRM"/>
    <property type="match status" value="2"/>
</dbReference>
<feature type="domain" description="RRM" evidence="5">
    <location>
        <begin position="338"/>
        <end position="416"/>
    </location>
</feature>
<feature type="domain" description="RRM" evidence="5">
    <location>
        <begin position="250"/>
        <end position="334"/>
    </location>
</feature>
<dbReference type="PANTHER" id="PTHR24012">
    <property type="entry name" value="RNA BINDING PROTEIN"/>
    <property type="match status" value="1"/>
</dbReference>
<dbReference type="InterPro" id="IPR000504">
    <property type="entry name" value="RRM_dom"/>
</dbReference>
<dbReference type="Gene3D" id="3.30.70.330">
    <property type="match status" value="2"/>
</dbReference>
<feature type="compositionally biased region" description="Low complexity" evidence="4">
    <location>
        <begin position="146"/>
        <end position="162"/>
    </location>
</feature>
<dbReference type="GO" id="GO:0003723">
    <property type="term" value="F:RNA binding"/>
    <property type="evidence" value="ECO:0007669"/>
    <property type="project" value="UniProtKB-UniRule"/>
</dbReference>
<dbReference type="Proteomes" id="UP000094385">
    <property type="component" value="Unassembled WGS sequence"/>
</dbReference>
<evidence type="ECO:0000256" key="3">
    <source>
        <dbReference type="PROSITE-ProRule" id="PRU00176"/>
    </source>
</evidence>
<dbReference type="OrthoDB" id="271725at2759"/>
<dbReference type="PROSITE" id="PS50102">
    <property type="entry name" value="RRM"/>
    <property type="match status" value="2"/>
</dbReference>
<dbReference type="AlphaFoldDB" id="A0A1E3QAI0"/>
<keyword evidence="1" id="KW-0677">Repeat</keyword>
<dbReference type="InterPro" id="IPR035979">
    <property type="entry name" value="RBD_domain_sf"/>
</dbReference>
<accession>A0A1E3QAI0</accession>
<organism evidence="6 7">
    <name type="scientific">Lipomyces starkeyi NRRL Y-11557</name>
    <dbReference type="NCBI Taxonomy" id="675824"/>
    <lineage>
        <taxon>Eukaryota</taxon>
        <taxon>Fungi</taxon>
        <taxon>Dikarya</taxon>
        <taxon>Ascomycota</taxon>
        <taxon>Saccharomycotina</taxon>
        <taxon>Lipomycetes</taxon>
        <taxon>Lipomycetales</taxon>
        <taxon>Lipomycetaceae</taxon>
        <taxon>Lipomyces</taxon>
    </lineage>
</organism>
<feature type="region of interest" description="Disordered" evidence="4">
    <location>
        <begin position="98"/>
        <end position="178"/>
    </location>
</feature>
<name>A0A1E3QAI0_LIPST</name>
<evidence type="ECO:0000256" key="4">
    <source>
        <dbReference type="SAM" id="MobiDB-lite"/>
    </source>
</evidence>
<gene>
    <name evidence="6" type="ORF">LIPSTDRAFT_258061</name>
</gene>
<keyword evidence="7" id="KW-1185">Reference proteome</keyword>
<dbReference type="EMBL" id="KV454292">
    <property type="protein sequence ID" value="ODQ74578.1"/>
    <property type="molecule type" value="Genomic_DNA"/>
</dbReference>
<reference evidence="6 7" key="1">
    <citation type="journal article" date="2016" name="Proc. Natl. Acad. Sci. U.S.A.">
        <title>Comparative genomics of biotechnologically important yeasts.</title>
        <authorList>
            <person name="Riley R."/>
            <person name="Haridas S."/>
            <person name="Wolfe K.H."/>
            <person name="Lopes M.R."/>
            <person name="Hittinger C.T."/>
            <person name="Goeker M."/>
            <person name="Salamov A.A."/>
            <person name="Wisecaver J.H."/>
            <person name="Long T.M."/>
            <person name="Calvey C.H."/>
            <person name="Aerts A.L."/>
            <person name="Barry K.W."/>
            <person name="Choi C."/>
            <person name="Clum A."/>
            <person name="Coughlan A.Y."/>
            <person name="Deshpande S."/>
            <person name="Douglass A.P."/>
            <person name="Hanson S.J."/>
            <person name="Klenk H.-P."/>
            <person name="LaButti K.M."/>
            <person name="Lapidus A."/>
            <person name="Lindquist E.A."/>
            <person name="Lipzen A.M."/>
            <person name="Meier-Kolthoff J.P."/>
            <person name="Ohm R.A."/>
            <person name="Otillar R.P."/>
            <person name="Pangilinan J.L."/>
            <person name="Peng Y."/>
            <person name="Rokas A."/>
            <person name="Rosa C.A."/>
            <person name="Scheuner C."/>
            <person name="Sibirny A.A."/>
            <person name="Slot J.C."/>
            <person name="Stielow J.B."/>
            <person name="Sun H."/>
            <person name="Kurtzman C.P."/>
            <person name="Blackwell M."/>
            <person name="Grigoriev I.V."/>
            <person name="Jeffries T.W."/>
        </authorList>
    </citation>
    <scope>NUCLEOTIDE SEQUENCE [LARGE SCALE GENOMIC DNA]</scope>
    <source>
        <strain evidence="6 7">NRRL Y-11557</strain>
    </source>
</reference>
<dbReference type="InterPro" id="IPR012677">
    <property type="entry name" value="Nucleotide-bd_a/b_plait_sf"/>
</dbReference>
<protein>
    <recommendedName>
        <fullName evidence="5">RRM domain-containing protein</fullName>
    </recommendedName>
</protein>
<feature type="region of interest" description="Disordered" evidence="4">
    <location>
        <begin position="485"/>
        <end position="518"/>
    </location>
</feature>
<evidence type="ECO:0000256" key="2">
    <source>
        <dbReference type="ARBA" id="ARBA00022884"/>
    </source>
</evidence>
<sequence>MDISTMPDITSPPQFYAPPASYYPTVQQSIHTATSYAASITPGDKHNAYNAQTAYAISQTPMSAPIYPTGLHMPMYSMYPGYSSPHIQAMDLFTTRQPQGSLTGSAHSPVAYPSSSQQSLGPLYRSFGGIPKVGRYDRRSTSNDKAGANSSNRYGNSSGRNSRANDKGIEANTGRSSAQVLQPVNPNKAQIPADVPAKSSLPQCSPTSNVMESIVHSSVVDFPIPMAIAPPSGITAFSLEESLKNPRKTTNVYIRGLAPDITDDILVKVASRFGNLTTAKAMMDSSTGMCKGFGFAQFETEREAIQCICGLAQYGYQTSFAKQSFALRLKELQDAQSTNVYFSNIPRFWDKAEFKQLLEGFPVVSIKVLRDGHGNNRGVGFARFTERSVAEDIIAKFNGQPIGEGGMPIQVRFSDTEAQKRLKQVTLKKRSWRAHEYHLLAAQRALEDYSMPKPLMYKPFVLSPEAIPYPVPQAMSGSVPLSGAEQKIVHWSPDPQLRSNHESSSETSSAGSSEDNDA</sequence>
<dbReference type="SUPFAM" id="SSF54928">
    <property type="entry name" value="RNA-binding domain, RBD"/>
    <property type="match status" value="1"/>
</dbReference>
<proteinExistence type="predicted"/>
<evidence type="ECO:0000313" key="7">
    <source>
        <dbReference type="Proteomes" id="UP000094385"/>
    </source>
</evidence>
<feature type="compositionally biased region" description="Low complexity" evidence="4">
    <location>
        <begin position="505"/>
        <end position="518"/>
    </location>
</feature>
<evidence type="ECO:0000313" key="6">
    <source>
        <dbReference type="EMBL" id="ODQ74578.1"/>
    </source>
</evidence>
<dbReference type="Pfam" id="PF00076">
    <property type="entry name" value="RRM_1"/>
    <property type="match status" value="2"/>
</dbReference>